<evidence type="ECO:0000256" key="2">
    <source>
        <dbReference type="ARBA" id="ARBA00022801"/>
    </source>
</evidence>
<dbReference type="Proteomes" id="UP000256709">
    <property type="component" value="Unassembled WGS sequence"/>
</dbReference>
<proteinExistence type="inferred from homology"/>
<dbReference type="CDD" id="cd00586">
    <property type="entry name" value="4HBT"/>
    <property type="match status" value="1"/>
</dbReference>
<evidence type="ECO:0000313" key="4">
    <source>
        <dbReference type="Proteomes" id="UP000256709"/>
    </source>
</evidence>
<dbReference type="PANTHER" id="PTHR31793:SF27">
    <property type="entry name" value="NOVEL THIOESTERASE SUPERFAMILY DOMAIN AND SAPOSIN A-TYPE DOMAIN CONTAINING PROTEIN (0610012H03RIK)"/>
    <property type="match status" value="1"/>
</dbReference>
<dbReference type="Gene3D" id="3.10.129.10">
    <property type="entry name" value="Hotdog Thioesterase"/>
    <property type="match status" value="1"/>
</dbReference>
<keyword evidence="2" id="KW-0378">Hydrolase</keyword>
<accession>A0A3E0VDC0</accession>
<dbReference type="PANTHER" id="PTHR31793">
    <property type="entry name" value="4-HYDROXYBENZOYL-COA THIOESTERASE FAMILY MEMBER"/>
    <property type="match status" value="1"/>
</dbReference>
<dbReference type="SUPFAM" id="SSF54637">
    <property type="entry name" value="Thioesterase/thiol ester dehydrase-isomerase"/>
    <property type="match status" value="1"/>
</dbReference>
<name>A0A3E0VDC0_9MICO</name>
<dbReference type="EMBL" id="NBXA01000026">
    <property type="protein sequence ID" value="RFA07468.1"/>
    <property type="molecule type" value="Genomic_DNA"/>
</dbReference>
<evidence type="ECO:0000256" key="1">
    <source>
        <dbReference type="ARBA" id="ARBA00005953"/>
    </source>
</evidence>
<gene>
    <name evidence="3" type="ORF">B7R21_14835</name>
</gene>
<organism evidence="3 4">
    <name type="scientific">Subtercola boreus</name>
    <dbReference type="NCBI Taxonomy" id="120213"/>
    <lineage>
        <taxon>Bacteria</taxon>
        <taxon>Bacillati</taxon>
        <taxon>Actinomycetota</taxon>
        <taxon>Actinomycetes</taxon>
        <taxon>Micrococcales</taxon>
        <taxon>Microbacteriaceae</taxon>
        <taxon>Subtercola</taxon>
    </lineage>
</organism>
<comment type="similarity">
    <text evidence="1">Belongs to the 4-hydroxybenzoyl-CoA thioesterase family.</text>
</comment>
<sequence>MNSISRPFATRWNDNDVFGHLNNTVYYTAMDTTITGWLVSEGHFDIGTSDVLAFCVSSSCRFIEPAAFPDTLDVTLRAGRIGTTSIAWVLDMFRASDGAQVATGEFVHVFVGRDSHRPVPIPESLRAAVETELVG</sequence>
<dbReference type="InterPro" id="IPR029069">
    <property type="entry name" value="HotDog_dom_sf"/>
</dbReference>
<dbReference type="AlphaFoldDB" id="A0A3E0VDC0"/>
<protein>
    <submittedName>
        <fullName evidence="3">Thioesterase</fullName>
    </submittedName>
</protein>
<comment type="caution">
    <text evidence="3">The sequence shown here is derived from an EMBL/GenBank/DDBJ whole genome shotgun (WGS) entry which is preliminary data.</text>
</comment>
<dbReference type="InterPro" id="IPR050563">
    <property type="entry name" value="4-hydroxybenzoyl-CoA_TE"/>
</dbReference>
<dbReference type="RefSeq" id="WP_116284008.1">
    <property type="nucleotide sequence ID" value="NZ_NBXA01000026.1"/>
</dbReference>
<reference evidence="3 4" key="1">
    <citation type="submission" date="2017-04" db="EMBL/GenBank/DDBJ databases">
        <title>Comparative genome analysis of Subtercola boreus.</title>
        <authorList>
            <person name="Cho Y.-J."/>
            <person name="Cho A."/>
            <person name="Kim O.-S."/>
            <person name="Lee J.-I."/>
        </authorList>
    </citation>
    <scope>NUCLEOTIDE SEQUENCE [LARGE SCALE GENOMIC DNA]</scope>
    <source>
        <strain evidence="3 4">P27444</strain>
    </source>
</reference>
<evidence type="ECO:0000313" key="3">
    <source>
        <dbReference type="EMBL" id="RFA07468.1"/>
    </source>
</evidence>
<dbReference type="GO" id="GO:0047617">
    <property type="term" value="F:fatty acyl-CoA hydrolase activity"/>
    <property type="evidence" value="ECO:0007669"/>
    <property type="project" value="TreeGrafter"/>
</dbReference>
<dbReference type="OrthoDB" id="9799036at2"/>
<dbReference type="Pfam" id="PF13279">
    <property type="entry name" value="4HBT_2"/>
    <property type="match status" value="1"/>
</dbReference>